<evidence type="ECO:0000313" key="11">
    <source>
        <dbReference type="Proteomes" id="UP000199258"/>
    </source>
</evidence>
<feature type="transmembrane region" description="Helical" evidence="8">
    <location>
        <begin position="62"/>
        <end position="87"/>
    </location>
</feature>
<gene>
    <name evidence="10" type="ORF">SAMN04488693_12237</name>
</gene>
<evidence type="ECO:0000256" key="6">
    <source>
        <dbReference type="ARBA" id="ARBA00022989"/>
    </source>
</evidence>
<evidence type="ECO:0000256" key="4">
    <source>
        <dbReference type="ARBA" id="ARBA00022519"/>
    </source>
</evidence>
<dbReference type="PANTHER" id="PTHR43357:SF4">
    <property type="entry name" value="INNER MEMBRANE ABC TRANSPORTER PERMEASE PROTEIN YDCV"/>
    <property type="match status" value="1"/>
</dbReference>
<accession>A0A1G8N8F6</accession>
<evidence type="ECO:0000256" key="5">
    <source>
        <dbReference type="ARBA" id="ARBA00022692"/>
    </source>
</evidence>
<keyword evidence="6 8" id="KW-1133">Transmembrane helix</keyword>
<keyword evidence="2" id="KW-0813">Transport</keyword>
<evidence type="ECO:0000256" key="1">
    <source>
        <dbReference type="ARBA" id="ARBA00004429"/>
    </source>
</evidence>
<dbReference type="OrthoDB" id="9809681at2"/>
<evidence type="ECO:0000256" key="7">
    <source>
        <dbReference type="ARBA" id="ARBA00023136"/>
    </source>
</evidence>
<evidence type="ECO:0000259" key="9">
    <source>
        <dbReference type="PROSITE" id="PS50928"/>
    </source>
</evidence>
<dbReference type="STRING" id="335973.SAMN04488693_12237"/>
<dbReference type="AlphaFoldDB" id="A0A1G8N8F6"/>
<sequence length="277" mass="27987">MAPRARALLIAAPAVLPVALVLTGALVAALLQSLGLLPIIGEPEFSTAAWDADGELLLATGISVYIAAASTVLSVVVGFLIAAYVLTSGVSSRVLAVLSAASVPIPHLVAAGAMGLLLSDAGFLARVFGMPSGFPGLVGGRGWGAAILEFGWKESAFVALVLVGSMARSAGGLCEAAATLGASAKQRMLHVLLPLALPALGVSALVVFVYTLGSYEAPWLLGPVSPEPLPVRAVRLFGSIDLTARPEAMATALASVVVGLAAIGAGLLLLRRVRGWR</sequence>
<evidence type="ECO:0000256" key="2">
    <source>
        <dbReference type="ARBA" id="ARBA00022448"/>
    </source>
</evidence>
<dbReference type="GO" id="GO:0005886">
    <property type="term" value="C:plasma membrane"/>
    <property type="evidence" value="ECO:0007669"/>
    <property type="project" value="UniProtKB-SubCell"/>
</dbReference>
<dbReference type="Proteomes" id="UP000199258">
    <property type="component" value="Unassembled WGS sequence"/>
</dbReference>
<evidence type="ECO:0000256" key="3">
    <source>
        <dbReference type="ARBA" id="ARBA00022475"/>
    </source>
</evidence>
<feature type="transmembrane region" description="Helical" evidence="8">
    <location>
        <begin position="94"/>
        <end position="118"/>
    </location>
</feature>
<keyword evidence="7 8" id="KW-0472">Membrane</keyword>
<keyword evidence="3" id="KW-1003">Cell membrane</keyword>
<feature type="transmembrane region" description="Helical" evidence="8">
    <location>
        <begin position="156"/>
        <end position="180"/>
    </location>
</feature>
<feature type="transmembrane region" description="Helical" evidence="8">
    <location>
        <begin position="248"/>
        <end position="270"/>
    </location>
</feature>
<dbReference type="GO" id="GO:0055085">
    <property type="term" value="P:transmembrane transport"/>
    <property type="evidence" value="ECO:0007669"/>
    <property type="project" value="InterPro"/>
</dbReference>
<keyword evidence="11" id="KW-1185">Reference proteome</keyword>
<dbReference type="InterPro" id="IPR035906">
    <property type="entry name" value="MetI-like_sf"/>
</dbReference>
<name>A0A1G8N8F6_9MICC</name>
<evidence type="ECO:0000313" key="10">
    <source>
        <dbReference type="EMBL" id="SDI76561.1"/>
    </source>
</evidence>
<reference evidence="10 11" key="1">
    <citation type="submission" date="2016-10" db="EMBL/GenBank/DDBJ databases">
        <authorList>
            <person name="de Groot N.N."/>
        </authorList>
    </citation>
    <scope>NUCLEOTIDE SEQUENCE [LARGE SCALE GENOMIC DNA]</scope>
    <source>
        <strain evidence="10 11">NP_1H</strain>
    </source>
</reference>
<keyword evidence="5 8" id="KW-0812">Transmembrane</keyword>
<evidence type="ECO:0000256" key="8">
    <source>
        <dbReference type="SAM" id="Phobius"/>
    </source>
</evidence>
<keyword evidence="4" id="KW-0997">Cell inner membrane</keyword>
<feature type="transmembrane region" description="Helical" evidence="8">
    <location>
        <begin position="192"/>
        <end position="213"/>
    </location>
</feature>
<dbReference type="EMBL" id="FNDT01000022">
    <property type="protein sequence ID" value="SDI76561.1"/>
    <property type="molecule type" value="Genomic_DNA"/>
</dbReference>
<dbReference type="Gene3D" id="1.10.3720.10">
    <property type="entry name" value="MetI-like"/>
    <property type="match status" value="1"/>
</dbReference>
<feature type="transmembrane region" description="Helical" evidence="8">
    <location>
        <begin position="7"/>
        <end position="31"/>
    </location>
</feature>
<feature type="domain" description="ABC transmembrane type-1" evidence="9">
    <location>
        <begin position="60"/>
        <end position="269"/>
    </location>
</feature>
<organism evidence="10 11">
    <name type="scientific">Arthrobacter subterraneus</name>
    <dbReference type="NCBI Taxonomy" id="335973"/>
    <lineage>
        <taxon>Bacteria</taxon>
        <taxon>Bacillati</taxon>
        <taxon>Actinomycetota</taxon>
        <taxon>Actinomycetes</taxon>
        <taxon>Micrococcales</taxon>
        <taxon>Micrococcaceae</taxon>
        <taxon>Arthrobacter</taxon>
    </lineage>
</organism>
<dbReference type="SUPFAM" id="SSF161098">
    <property type="entry name" value="MetI-like"/>
    <property type="match status" value="1"/>
</dbReference>
<dbReference type="InterPro" id="IPR000515">
    <property type="entry name" value="MetI-like"/>
</dbReference>
<dbReference type="PROSITE" id="PS50928">
    <property type="entry name" value="ABC_TM1"/>
    <property type="match status" value="1"/>
</dbReference>
<comment type="subcellular location">
    <subcellularLocation>
        <location evidence="1">Cell inner membrane</location>
        <topology evidence="1">Multi-pass membrane protein</topology>
    </subcellularLocation>
</comment>
<dbReference type="PANTHER" id="PTHR43357">
    <property type="entry name" value="INNER MEMBRANE ABC TRANSPORTER PERMEASE PROTEIN YDCV"/>
    <property type="match status" value="1"/>
</dbReference>
<proteinExistence type="predicted"/>
<protein>
    <submittedName>
        <fullName evidence="10">Carbohydrate ABC transporter membrane protein 1, CUT1 family</fullName>
    </submittedName>
</protein>